<feature type="region of interest" description="Disordered" evidence="1">
    <location>
        <begin position="43"/>
        <end position="82"/>
    </location>
</feature>
<evidence type="ECO:0000256" key="1">
    <source>
        <dbReference type="SAM" id="MobiDB-lite"/>
    </source>
</evidence>
<keyword evidence="2" id="KW-1133">Transmembrane helix</keyword>
<keyword evidence="3" id="KW-0732">Signal</keyword>
<accession>A0A7R9YZG6</accession>
<keyword evidence="2" id="KW-0812">Transmembrane</keyword>
<protein>
    <submittedName>
        <fullName evidence="4">Uncharacterized protein</fullName>
    </submittedName>
</protein>
<feature type="chain" id="PRO_5031560023" evidence="3">
    <location>
        <begin position="20"/>
        <end position="307"/>
    </location>
</feature>
<proteinExistence type="predicted"/>
<evidence type="ECO:0000313" key="4">
    <source>
        <dbReference type="EMBL" id="CAD8297408.1"/>
    </source>
</evidence>
<evidence type="ECO:0000256" key="3">
    <source>
        <dbReference type="SAM" id="SignalP"/>
    </source>
</evidence>
<feature type="signal peptide" evidence="3">
    <location>
        <begin position="1"/>
        <end position="19"/>
    </location>
</feature>
<feature type="compositionally biased region" description="Basic residues" evidence="1">
    <location>
        <begin position="46"/>
        <end position="56"/>
    </location>
</feature>
<name>A0A7R9YZG6_9STRA</name>
<dbReference type="AlphaFoldDB" id="A0A7R9YZG6"/>
<reference evidence="4" key="1">
    <citation type="submission" date="2021-01" db="EMBL/GenBank/DDBJ databases">
        <authorList>
            <person name="Corre E."/>
            <person name="Pelletier E."/>
            <person name="Niang G."/>
            <person name="Scheremetjew M."/>
            <person name="Finn R."/>
            <person name="Kale V."/>
            <person name="Holt S."/>
            <person name="Cochrane G."/>
            <person name="Meng A."/>
            <person name="Brown T."/>
            <person name="Cohen L."/>
        </authorList>
    </citation>
    <scope>NUCLEOTIDE SEQUENCE</scope>
    <source>
        <strain evidence="4">CCMP147</strain>
    </source>
</reference>
<feature type="transmembrane region" description="Helical" evidence="2">
    <location>
        <begin position="236"/>
        <end position="254"/>
    </location>
</feature>
<organism evidence="4">
    <name type="scientific">Pseudictyota dubia</name>
    <dbReference type="NCBI Taxonomy" id="2749911"/>
    <lineage>
        <taxon>Eukaryota</taxon>
        <taxon>Sar</taxon>
        <taxon>Stramenopiles</taxon>
        <taxon>Ochrophyta</taxon>
        <taxon>Bacillariophyta</taxon>
        <taxon>Mediophyceae</taxon>
        <taxon>Biddulphiophycidae</taxon>
        <taxon>Eupodiscales</taxon>
        <taxon>Odontellaceae</taxon>
        <taxon>Pseudictyota</taxon>
    </lineage>
</organism>
<keyword evidence="2" id="KW-0472">Membrane</keyword>
<evidence type="ECO:0000256" key="2">
    <source>
        <dbReference type="SAM" id="Phobius"/>
    </source>
</evidence>
<sequence>MRWIIVALWSVSSCGLASGFVPSRGVFVRYTETANAVGVSLDAAGGKKKKRRRRKQPIPDATTPSSPKPVAPTPDTTGKAKSDVDADIMAAQASFDFSADAPIGLEVTDDDTAPLDLPNIRDTMERKKEKEVIEAEEKAKEEFKPKINRRDIEAMKKLIEVQPFADADDSFFEEEEYGTVSALLAEKAKPFLGIGAGPLQVGHFIGALGIVLMAFIEYPGFPLTNLPSPLRGALQGGLGTVYAINTVLAVLSTFKAGERGQSKVLWAVKTFSVGGLAFDQLTQLPTLQEIEKRKSIKGKRALGKNRR</sequence>
<gene>
    <name evidence="4" type="ORF">TDUB1175_LOCUS3440</name>
</gene>
<feature type="transmembrane region" description="Helical" evidence="2">
    <location>
        <begin position="191"/>
        <end position="216"/>
    </location>
</feature>
<dbReference type="EMBL" id="HBED01006926">
    <property type="protein sequence ID" value="CAD8297408.1"/>
    <property type="molecule type" value="Transcribed_RNA"/>
</dbReference>